<evidence type="ECO:0000259" key="8">
    <source>
        <dbReference type="Pfam" id="PF07715"/>
    </source>
</evidence>
<sequence length="1041" mass="115969">MKKTLTKLNRIANFEMKFRLFPNLTLLYLICSFLLLSAMSVYAQSSTVTGVVISGEDNLPFPGVTVMVKGTSNGAVTDMDGAFSINVADASNATLVFSFIGFTTQEVALNNRSFIEVTIEPDVSQLDEVVVIGYGESKRRDLTGAVGSMNSDNIKETNKVNAFQALQGQVAGVNIQAADNKPGGGFNVRIRGANTINANETVDQGGFSAGQNPLFIVDGIFVNDISFLNPSDIERMDVLKDASATAIYGSRGSNGVVIIETRKGAKGKLTVQYDNYIGVRQAYNVPEMFQGEEFVQYFKDAVVGNQWAGGNRDFTVSDVDLSDFMRPNELANIEAGRFTNWLDLVTTTGAQQNHTVNLSGGNDNSIYGFGMAYTKDQGTFAGEDFERFNLRANVNTNLSKHVSLGFSNYASFAIRNEGSREGLRSAYRLRPTGSPFEENGEPKFFPIEGETFITNPLFEPESMTMETRTLNYLSNLSLSVSPIKNLKFTSNFSPNIEFMRFGEYRGRFNKSTNGIIQNTRADVTNGNRISYTWDNIINYNTQFGKDHVFNATFVYSMFSDRYENYRMQRRGYSTDQFLFYNMQAGPDIRDVTSGLSKQTLESYTARVNYNLKDKYLLTLTGRYDGASILADGNKWAFFPSAAIGWRISDESFMKGQSLVEDLKMRLSYGETGNNGSGGGLGPLLAQSLVNNSNFVNLGDQPVQSAFMTSLINRDLTWERTKEFNLGLDFGFFKNRLYGSLDLYERQNTGIIFFRPTPILTGYTGVYENIGNATNRGIELTLNSVNFDNGNFKWSSSLNFASNRNRITKLTGQTDEILFGVQAGSYIHRVGESIGSIYTWVFDGIWQLDELEQAQAFGQLPGQVKVKDINNDGVIDADDRDVIGNNLPKWTGGISNTFNYRNFDFTFFVHTLQGAKSASYFHISHSGYYNVLARFNSLKTNYWTPDNPSNEWHQPSNDGPFAEPLVYRDVSFVKVGYITLGYNFGKSIIDPLKVSSLRVYFTAQNPFTFTSYDGWDPETAARNSWGSANLSRILMGGINVKF</sequence>
<evidence type="ECO:0000256" key="2">
    <source>
        <dbReference type="ARBA" id="ARBA00022448"/>
    </source>
</evidence>
<dbReference type="PROSITE" id="PS52016">
    <property type="entry name" value="TONB_DEPENDENT_REC_3"/>
    <property type="match status" value="1"/>
</dbReference>
<dbReference type="InterPro" id="IPR039426">
    <property type="entry name" value="TonB-dep_rcpt-like"/>
</dbReference>
<reference evidence="9" key="1">
    <citation type="submission" date="2022-03" db="EMBL/GenBank/DDBJ databases">
        <title>De novo assembled genomes of Belliella spp. (Cyclobacteriaceae) strains.</title>
        <authorList>
            <person name="Szabo A."/>
            <person name="Korponai K."/>
            <person name="Felfoldi T."/>
        </authorList>
    </citation>
    <scope>NUCLEOTIDE SEQUENCE</scope>
    <source>
        <strain evidence="9">DSM 107340</strain>
    </source>
</reference>
<organism evidence="9 10">
    <name type="scientific">Belliella calami</name>
    <dbReference type="NCBI Taxonomy" id="2923436"/>
    <lineage>
        <taxon>Bacteria</taxon>
        <taxon>Pseudomonadati</taxon>
        <taxon>Bacteroidota</taxon>
        <taxon>Cytophagia</taxon>
        <taxon>Cytophagales</taxon>
        <taxon>Cyclobacteriaceae</taxon>
        <taxon>Belliella</taxon>
    </lineage>
</organism>
<dbReference type="Pfam" id="PF13715">
    <property type="entry name" value="CarbopepD_reg_2"/>
    <property type="match status" value="1"/>
</dbReference>
<evidence type="ECO:0000256" key="3">
    <source>
        <dbReference type="ARBA" id="ARBA00022452"/>
    </source>
</evidence>
<dbReference type="InterPro" id="IPR037066">
    <property type="entry name" value="Plug_dom_sf"/>
</dbReference>
<dbReference type="InterPro" id="IPR012910">
    <property type="entry name" value="Plug_dom"/>
</dbReference>
<keyword evidence="4 7" id="KW-0812">Transmembrane</keyword>
<evidence type="ECO:0000313" key="9">
    <source>
        <dbReference type="EMBL" id="MCH7400051.1"/>
    </source>
</evidence>
<keyword evidence="9" id="KW-0675">Receptor</keyword>
<dbReference type="EMBL" id="JAKZGS010000026">
    <property type="protein sequence ID" value="MCH7400051.1"/>
    <property type="molecule type" value="Genomic_DNA"/>
</dbReference>
<evidence type="ECO:0000256" key="7">
    <source>
        <dbReference type="PROSITE-ProRule" id="PRU01360"/>
    </source>
</evidence>
<name>A0ABS9UTV0_9BACT</name>
<comment type="caution">
    <text evidence="9">The sequence shown here is derived from an EMBL/GenBank/DDBJ whole genome shotgun (WGS) entry which is preliminary data.</text>
</comment>
<protein>
    <submittedName>
        <fullName evidence="9">TonB-dependent receptor</fullName>
    </submittedName>
</protein>
<keyword evidence="6 7" id="KW-0998">Cell outer membrane</keyword>
<dbReference type="InterPro" id="IPR023996">
    <property type="entry name" value="TonB-dep_OMP_SusC/RagA"/>
</dbReference>
<dbReference type="Pfam" id="PF07715">
    <property type="entry name" value="Plug"/>
    <property type="match status" value="1"/>
</dbReference>
<evidence type="ECO:0000313" key="10">
    <source>
        <dbReference type="Proteomes" id="UP001165488"/>
    </source>
</evidence>
<comment type="similarity">
    <text evidence="7">Belongs to the TonB-dependent receptor family.</text>
</comment>
<dbReference type="Proteomes" id="UP001165488">
    <property type="component" value="Unassembled WGS sequence"/>
</dbReference>
<dbReference type="InterPro" id="IPR023997">
    <property type="entry name" value="TonB-dep_OMP_SusC/RagA_CS"/>
</dbReference>
<evidence type="ECO:0000256" key="6">
    <source>
        <dbReference type="ARBA" id="ARBA00023237"/>
    </source>
</evidence>
<dbReference type="Gene3D" id="2.170.130.10">
    <property type="entry name" value="TonB-dependent receptor, plug domain"/>
    <property type="match status" value="1"/>
</dbReference>
<keyword evidence="3 7" id="KW-1134">Transmembrane beta strand</keyword>
<dbReference type="SUPFAM" id="SSF49464">
    <property type="entry name" value="Carboxypeptidase regulatory domain-like"/>
    <property type="match status" value="1"/>
</dbReference>
<dbReference type="Gene3D" id="2.60.40.1120">
    <property type="entry name" value="Carboxypeptidase-like, regulatory domain"/>
    <property type="match status" value="1"/>
</dbReference>
<evidence type="ECO:0000256" key="5">
    <source>
        <dbReference type="ARBA" id="ARBA00023136"/>
    </source>
</evidence>
<dbReference type="SUPFAM" id="SSF56935">
    <property type="entry name" value="Porins"/>
    <property type="match status" value="1"/>
</dbReference>
<evidence type="ECO:0000256" key="4">
    <source>
        <dbReference type="ARBA" id="ARBA00022692"/>
    </source>
</evidence>
<keyword evidence="5 7" id="KW-0472">Membrane</keyword>
<comment type="subcellular location">
    <subcellularLocation>
        <location evidence="1 7">Cell outer membrane</location>
        <topology evidence="1 7">Multi-pass membrane protein</topology>
    </subcellularLocation>
</comment>
<gene>
    <name evidence="9" type="ORF">MM236_18800</name>
</gene>
<proteinExistence type="inferred from homology"/>
<evidence type="ECO:0000256" key="1">
    <source>
        <dbReference type="ARBA" id="ARBA00004571"/>
    </source>
</evidence>
<dbReference type="InterPro" id="IPR036942">
    <property type="entry name" value="Beta-barrel_TonB_sf"/>
</dbReference>
<dbReference type="NCBIfam" id="TIGR04056">
    <property type="entry name" value="OMP_RagA_SusC"/>
    <property type="match status" value="1"/>
</dbReference>
<accession>A0ABS9UTV0</accession>
<dbReference type="InterPro" id="IPR008969">
    <property type="entry name" value="CarboxyPept-like_regulatory"/>
</dbReference>
<keyword evidence="10" id="KW-1185">Reference proteome</keyword>
<feature type="domain" description="TonB-dependent receptor plug" evidence="8">
    <location>
        <begin position="139"/>
        <end position="256"/>
    </location>
</feature>
<keyword evidence="2 7" id="KW-0813">Transport</keyword>
<dbReference type="NCBIfam" id="TIGR04057">
    <property type="entry name" value="SusC_RagA_signa"/>
    <property type="match status" value="1"/>
</dbReference>
<dbReference type="RefSeq" id="WP_241276544.1">
    <property type="nucleotide sequence ID" value="NZ_JAKZGS010000026.1"/>
</dbReference>
<dbReference type="Gene3D" id="2.40.170.20">
    <property type="entry name" value="TonB-dependent receptor, beta-barrel domain"/>
    <property type="match status" value="1"/>
</dbReference>